<name>A0A183G9M4_HELPZ</name>
<organism evidence="5 6">
    <name type="scientific">Heligmosomoides polygyrus</name>
    <name type="common">Parasitic roundworm</name>
    <dbReference type="NCBI Taxonomy" id="6339"/>
    <lineage>
        <taxon>Eukaryota</taxon>
        <taxon>Metazoa</taxon>
        <taxon>Ecdysozoa</taxon>
        <taxon>Nematoda</taxon>
        <taxon>Chromadorea</taxon>
        <taxon>Rhabditida</taxon>
        <taxon>Rhabditina</taxon>
        <taxon>Rhabditomorpha</taxon>
        <taxon>Strongyloidea</taxon>
        <taxon>Heligmosomidae</taxon>
        <taxon>Heligmosomoides</taxon>
    </lineage>
</organism>
<dbReference type="AlphaFoldDB" id="A0A183G9M4"/>
<evidence type="ECO:0000313" key="6">
    <source>
        <dbReference type="WBParaSite" id="HPBE_0001864801-mRNA-1"/>
    </source>
</evidence>
<keyword evidence="1" id="KW-1133">Transmembrane helix</keyword>
<evidence type="ECO:0000259" key="2">
    <source>
        <dbReference type="PROSITE" id="PS00022"/>
    </source>
</evidence>
<dbReference type="OrthoDB" id="6022609at2759"/>
<evidence type="ECO:0000313" key="4">
    <source>
        <dbReference type="EMBL" id="VDP12416.1"/>
    </source>
</evidence>
<feature type="domain" description="EGF-like" evidence="2 3">
    <location>
        <begin position="103"/>
        <end position="114"/>
    </location>
</feature>
<feature type="transmembrane region" description="Helical" evidence="1">
    <location>
        <begin position="123"/>
        <end position="145"/>
    </location>
</feature>
<dbReference type="WBParaSite" id="HPBE_0001864801-mRNA-1">
    <property type="protein sequence ID" value="HPBE_0001864801-mRNA-1"/>
    <property type="gene ID" value="HPBE_0001864801"/>
</dbReference>
<keyword evidence="5" id="KW-1185">Reference proteome</keyword>
<evidence type="ECO:0000256" key="1">
    <source>
        <dbReference type="SAM" id="Phobius"/>
    </source>
</evidence>
<protein>
    <submittedName>
        <fullName evidence="6">EGF-like domain-containing protein</fullName>
    </submittedName>
</protein>
<reference evidence="4 5" key="1">
    <citation type="submission" date="2018-11" db="EMBL/GenBank/DDBJ databases">
        <authorList>
            <consortium name="Pathogen Informatics"/>
        </authorList>
    </citation>
    <scope>NUCLEOTIDE SEQUENCE [LARGE SCALE GENOMIC DNA]</scope>
</reference>
<evidence type="ECO:0000313" key="5">
    <source>
        <dbReference type="Proteomes" id="UP000050761"/>
    </source>
</evidence>
<keyword evidence="1" id="KW-0812">Transmembrane</keyword>
<dbReference type="PROSITE" id="PS01186">
    <property type="entry name" value="EGF_2"/>
    <property type="match status" value="1"/>
</dbReference>
<reference evidence="6" key="2">
    <citation type="submission" date="2019-09" db="UniProtKB">
        <authorList>
            <consortium name="WormBaseParasite"/>
        </authorList>
    </citation>
    <scope>IDENTIFICATION</scope>
</reference>
<sequence length="224" mass="23608">MKSNFILQAGVGDAICMRHSDVNSAHSDFITAVQPRSVSTPNPATIVDAPTGKRVGLTGDHRQLSYTDGNPSETGRVFAALLCGLGNGHGDCIHDSVTNNVTCACVDGYSGQFCALAPSSAEIILMLIIALLFLLLTLLCCLYLCARCRCFGGRGVSQSSASGREILGSDYYTIPRAKLKPRAAYGDKMMSDDNAAVLGAYLDDGASISSDGSLEEVERQVTTT</sequence>
<accession>A0A183G9M4</accession>
<keyword evidence="1" id="KW-0472">Membrane</keyword>
<evidence type="ECO:0000259" key="3">
    <source>
        <dbReference type="PROSITE" id="PS01186"/>
    </source>
</evidence>
<dbReference type="Proteomes" id="UP000050761">
    <property type="component" value="Unassembled WGS sequence"/>
</dbReference>
<dbReference type="EMBL" id="UZAH01030826">
    <property type="protein sequence ID" value="VDP12416.1"/>
    <property type="molecule type" value="Genomic_DNA"/>
</dbReference>
<proteinExistence type="predicted"/>
<dbReference type="InterPro" id="IPR000742">
    <property type="entry name" value="EGF"/>
</dbReference>
<accession>A0A3P8EYN4</accession>
<dbReference type="PROSITE" id="PS00022">
    <property type="entry name" value="EGF_1"/>
    <property type="match status" value="1"/>
</dbReference>
<gene>
    <name evidence="4" type="ORF">HPBE_LOCUS18647</name>
</gene>